<dbReference type="FunFam" id="3.90.640.10:FF:000004">
    <property type="entry name" value="Heat shock 70 kDa protein 4"/>
    <property type="match status" value="1"/>
</dbReference>
<dbReference type="InterPro" id="IPR029047">
    <property type="entry name" value="HSP70_peptide-bd_sf"/>
</dbReference>
<dbReference type="SUPFAM" id="SSF56672">
    <property type="entry name" value="DNA/RNA polymerases"/>
    <property type="match status" value="1"/>
</dbReference>
<sequence length="1350" mass="151974">MNPFFRLGIFLSLLLLIPTPAQSAVSSIDLGSEWVKVAVVNLKPGQSPISVAINEMSKRKSPALVAFQSGNRLIGEEAAGAGSYDLSYAIKLAEFHSKVPVKDAVIAVPPYLGQAERRGLLTAAQLAGVNVLALINEHSGVALQYGIDKDFSNGSRHVVFYDMGSSSTYAALVYFSAYNAKEYGKTVSVNQFQVKDVIWDPELGGQNMEIRLVEYFADEFNKQVGNGVDVRKFPKAMAKLKKQVKRTKEILSANTVAPISVESLYDDRDFRQVIKVKYGQEGLDWRPKKANGAVGVGVWKEIWKESDWCWDNMTFQVGKGNMIRFWTDVWCSESSLSQCFPHLFGMAAQRNSTVEEMWDQNSGVSNPPWRKIQFYGGKEEVLFHKVANGRRNRNFIKFLENERGLVLDNFESITEEILLYFKKLYMSPPGESWRVEGIDWSPILEESASRLDSPFSEEEIFNAIFNFEKDYDHVKWDFLDHVLEKKGFSSKWRIWMTGCLSSVSYAILVNGNAKGWVKASRGLRQGDPLSLFLFTIVANVLSRMLLKAEEESVLEGFRVGRNRIRVTRLQFADDTIFFANSCTEELQILKSLLLVFGQISGLKVNLDKSNLFGINLDQNHLSRITLIHSCLSHIPSYFLSLFKIPASVAAKIERLQRDFLWLGVGEGKRDHLVSWDAVCKARVKGGLEFGKISLRNRAILGKWLWRFPRESTNSMASDARSWSLSSSGLFTVKSFFIALSQMPGLSPFFLTKFVWNCQVPFKVKAFVWLVAHKKLAKMDWVPPRSISDMMSIDYKEIGLFSARSTITREKFEELCEDLWERSLIPAKEVLKNSGLKVDEIYAVELIGGATRVPKLQAKLQEFLGRKDLDRHLDADEAIVLGAALHAANLSDGIKLNRKLGMVDGSLYGLVVELDGPGLLKDESTRQLIVPRMKKLPSKMFRSIIHDKDFDVSFSYENEDLLPPGVSSPRFAQYAVSGLADASAKYSSRNLSSPIKANLHFSLSRSGILSLDRADAVIEITEWVEVPKVNVALENSTAASPNISVEVVEKTVGPGMPLSKESIAEAKRKLEALDKKDAERRRTAELKNNLEGYIYTTKKRFEAFDEFILHLLRGNGLFPIMFSFFALFPLISNLESSEELEKISTTQERQSFIEKLDEVQEWLYTDGEDATAAEFQERLDLLKSIGDPIFFRLTELTARPAAMEDAHKYLGQLNQIVQDWETKKPWLLKDKIDEVLSDGDKVKNWLEEKEAEQKKSSGFSTPAFTSDEVYEKIFKFQEKVASINRIPKPKPKIEKPPKKETENNGASSEEKANASSSTSEKTPSSQNDQSAAGDSDGKPNEEAEGDAHDEL</sequence>
<dbReference type="InterPro" id="IPR013126">
    <property type="entry name" value="Hsp_70_fam"/>
</dbReference>
<gene>
    <name evidence="10" type="primary">HSP70-17_7</name>
    <name evidence="10" type="ORF">CK203_005377</name>
</gene>
<keyword evidence="4" id="KW-0256">Endoplasmic reticulum</keyword>
<dbReference type="GO" id="GO:0005788">
    <property type="term" value="C:endoplasmic reticulum lumen"/>
    <property type="evidence" value="ECO:0007669"/>
    <property type="project" value="UniProtKB-SubCell"/>
</dbReference>
<dbReference type="Proteomes" id="UP000288805">
    <property type="component" value="Unassembled WGS sequence"/>
</dbReference>
<evidence type="ECO:0000259" key="9">
    <source>
        <dbReference type="Pfam" id="PF00078"/>
    </source>
</evidence>
<evidence type="ECO:0000313" key="10">
    <source>
        <dbReference type="EMBL" id="RVX19476.1"/>
    </source>
</evidence>
<dbReference type="GO" id="GO:0140662">
    <property type="term" value="F:ATP-dependent protein folding chaperone"/>
    <property type="evidence" value="ECO:0007669"/>
    <property type="project" value="InterPro"/>
</dbReference>
<dbReference type="InterPro" id="IPR000477">
    <property type="entry name" value="RT_dom"/>
</dbReference>
<evidence type="ECO:0000256" key="4">
    <source>
        <dbReference type="ARBA" id="ARBA00022824"/>
    </source>
</evidence>
<feature type="compositionally biased region" description="Basic and acidic residues" evidence="7">
    <location>
        <begin position="1334"/>
        <end position="1350"/>
    </location>
</feature>
<dbReference type="Pfam" id="PF00078">
    <property type="entry name" value="RVT_1"/>
    <property type="match status" value="1"/>
</dbReference>
<reference evidence="10 11" key="1">
    <citation type="journal article" date="2018" name="PLoS Genet.">
        <title>Population sequencing reveals clonal diversity and ancestral inbreeding in the grapevine cultivar Chardonnay.</title>
        <authorList>
            <person name="Roach M.J."/>
            <person name="Johnson D.L."/>
            <person name="Bohlmann J."/>
            <person name="van Vuuren H.J."/>
            <person name="Jones S.J."/>
            <person name="Pretorius I.S."/>
            <person name="Schmidt S.A."/>
            <person name="Borneman A.R."/>
        </authorList>
    </citation>
    <scope>NUCLEOTIDE SEQUENCE [LARGE SCALE GENOMIC DNA]</scope>
    <source>
        <strain evidence="11">cv. Chardonnay</strain>
        <tissue evidence="10">Leaf</tissue>
    </source>
</reference>
<evidence type="ECO:0000313" key="11">
    <source>
        <dbReference type="Proteomes" id="UP000288805"/>
    </source>
</evidence>
<dbReference type="FunFam" id="2.60.34.10:FF:000033">
    <property type="entry name" value="Heat shock 70 kDa protein 17"/>
    <property type="match status" value="1"/>
</dbReference>
<evidence type="ECO:0000256" key="3">
    <source>
        <dbReference type="ARBA" id="ARBA00022741"/>
    </source>
</evidence>
<evidence type="ECO:0000256" key="1">
    <source>
        <dbReference type="ARBA" id="ARBA00004319"/>
    </source>
</evidence>
<dbReference type="InterPro" id="IPR043129">
    <property type="entry name" value="ATPase_NBD"/>
</dbReference>
<organism evidence="10 11">
    <name type="scientific">Vitis vinifera</name>
    <name type="common">Grape</name>
    <dbReference type="NCBI Taxonomy" id="29760"/>
    <lineage>
        <taxon>Eukaryota</taxon>
        <taxon>Viridiplantae</taxon>
        <taxon>Streptophyta</taxon>
        <taxon>Embryophyta</taxon>
        <taxon>Tracheophyta</taxon>
        <taxon>Spermatophyta</taxon>
        <taxon>Magnoliopsida</taxon>
        <taxon>eudicotyledons</taxon>
        <taxon>Gunneridae</taxon>
        <taxon>Pentapetalae</taxon>
        <taxon>rosids</taxon>
        <taxon>Vitales</taxon>
        <taxon>Vitaceae</taxon>
        <taxon>Viteae</taxon>
        <taxon>Vitis</taxon>
    </lineage>
</organism>
<dbReference type="SUPFAM" id="SSF100934">
    <property type="entry name" value="Heat shock protein 70kD (HSP70), C-terminal subdomain"/>
    <property type="match status" value="1"/>
</dbReference>
<dbReference type="PANTHER" id="PTHR45639:SF3">
    <property type="entry name" value="HYPOXIA UP-REGULATED PROTEIN 1"/>
    <property type="match status" value="1"/>
</dbReference>
<keyword evidence="5" id="KW-0067">ATP-binding</keyword>
<feature type="compositionally biased region" description="Basic and acidic residues" evidence="7">
    <location>
        <begin position="1290"/>
        <end position="1311"/>
    </location>
</feature>
<evidence type="ECO:0000256" key="2">
    <source>
        <dbReference type="ARBA" id="ARBA00022729"/>
    </source>
</evidence>
<dbReference type="CDD" id="cd10230">
    <property type="entry name" value="ASKHA_NBD_HSP70_HYOU1"/>
    <property type="match status" value="1"/>
</dbReference>
<evidence type="ECO:0000256" key="6">
    <source>
        <dbReference type="ARBA" id="ARBA00023186"/>
    </source>
</evidence>
<proteinExistence type="predicted"/>
<dbReference type="Gene3D" id="3.30.420.40">
    <property type="match status" value="5"/>
</dbReference>
<dbReference type="PROSITE" id="PS01036">
    <property type="entry name" value="HSP70_3"/>
    <property type="match status" value="1"/>
</dbReference>
<evidence type="ECO:0000256" key="5">
    <source>
        <dbReference type="ARBA" id="ARBA00022840"/>
    </source>
</evidence>
<feature type="region of interest" description="Disordered" evidence="7">
    <location>
        <begin position="1284"/>
        <end position="1350"/>
    </location>
</feature>
<dbReference type="Gene3D" id="2.60.34.10">
    <property type="entry name" value="Substrate Binding Domain Of DNAk, Chain A, domain 1"/>
    <property type="match status" value="1"/>
</dbReference>
<dbReference type="FunFam" id="3.30.420.40:FF:000171">
    <property type="entry name" value="Heat shock 70 kDa protein 4"/>
    <property type="match status" value="1"/>
</dbReference>
<accession>A0A438KE35</accession>
<dbReference type="SUPFAM" id="SSF53067">
    <property type="entry name" value="Actin-like ATPase domain"/>
    <property type="match status" value="3"/>
</dbReference>
<keyword evidence="2 8" id="KW-0732">Signal</keyword>
<name>A0A438KE35_VITVI</name>
<dbReference type="Gene3D" id="3.90.640.10">
    <property type="entry name" value="Actin, Chain A, domain 4"/>
    <property type="match status" value="2"/>
</dbReference>
<feature type="domain" description="Reverse transcriptase" evidence="9">
    <location>
        <begin position="466"/>
        <end position="612"/>
    </location>
</feature>
<keyword evidence="10" id="KW-0346">Stress response</keyword>
<dbReference type="EMBL" id="QGNW01000008">
    <property type="protein sequence ID" value="RVX19476.1"/>
    <property type="molecule type" value="Genomic_DNA"/>
</dbReference>
<dbReference type="Gene3D" id="1.20.1270.10">
    <property type="match status" value="1"/>
</dbReference>
<dbReference type="GO" id="GO:0005524">
    <property type="term" value="F:ATP binding"/>
    <property type="evidence" value="ECO:0007669"/>
    <property type="project" value="UniProtKB-KW"/>
</dbReference>
<dbReference type="InterPro" id="IPR043502">
    <property type="entry name" value="DNA/RNA_pol_sf"/>
</dbReference>
<evidence type="ECO:0000256" key="8">
    <source>
        <dbReference type="SAM" id="SignalP"/>
    </source>
</evidence>
<dbReference type="PANTHER" id="PTHR45639">
    <property type="entry name" value="HSC70CB, ISOFORM G-RELATED"/>
    <property type="match status" value="1"/>
</dbReference>
<protein>
    <submittedName>
        <fullName evidence="10">Heat shock 70 kDa protein 17</fullName>
    </submittedName>
</protein>
<feature type="chain" id="PRO_5019553504" evidence="8">
    <location>
        <begin position="24"/>
        <end position="1350"/>
    </location>
</feature>
<comment type="caution">
    <text evidence="10">The sequence shown here is derived from an EMBL/GenBank/DDBJ whole genome shotgun (WGS) entry which is preliminary data.</text>
</comment>
<keyword evidence="6" id="KW-0143">Chaperone</keyword>
<dbReference type="InterPro" id="IPR029048">
    <property type="entry name" value="HSP70_C_sf"/>
</dbReference>
<dbReference type="InterPro" id="IPR018181">
    <property type="entry name" value="Heat_shock_70_CS"/>
</dbReference>
<dbReference type="Pfam" id="PF00012">
    <property type="entry name" value="HSP70"/>
    <property type="match status" value="2"/>
</dbReference>
<feature type="signal peptide" evidence="8">
    <location>
        <begin position="1"/>
        <end position="23"/>
    </location>
</feature>
<keyword evidence="3" id="KW-0547">Nucleotide-binding</keyword>
<evidence type="ECO:0000256" key="7">
    <source>
        <dbReference type="SAM" id="MobiDB-lite"/>
    </source>
</evidence>
<comment type="subcellular location">
    <subcellularLocation>
        <location evidence="1">Endoplasmic reticulum lumen</location>
    </subcellularLocation>
</comment>
<feature type="compositionally biased region" description="Low complexity" evidence="7">
    <location>
        <begin position="1312"/>
        <end position="1324"/>
    </location>
</feature>